<dbReference type="Gene3D" id="3.50.50.60">
    <property type="entry name" value="FAD/NAD(P)-binding domain"/>
    <property type="match status" value="1"/>
</dbReference>
<keyword evidence="7" id="KW-1185">Reference proteome</keyword>
<dbReference type="EMBL" id="LN554846">
    <property type="protein sequence ID" value="CED70185.1"/>
    <property type="molecule type" value="Genomic_DNA"/>
</dbReference>
<keyword evidence="2" id="KW-0285">Flavoprotein</keyword>
<feature type="domain" description="RsdA/BaiN/AoA(So)-like Rossmann fold-like" evidence="4">
    <location>
        <begin position="5"/>
        <end position="359"/>
    </location>
</feature>
<dbReference type="SUPFAM" id="SSF160996">
    <property type="entry name" value="HI0933 insert domain-like"/>
    <property type="match status" value="1"/>
</dbReference>
<dbReference type="SUPFAM" id="SSF51905">
    <property type="entry name" value="FAD/NAD(P)-binding domain"/>
    <property type="match status" value="1"/>
</dbReference>
<dbReference type="HOGENOM" id="CLU_025174_2_0_6"/>
<evidence type="ECO:0000256" key="2">
    <source>
        <dbReference type="ARBA" id="ARBA00022630"/>
    </source>
</evidence>
<reference evidence="7" key="1">
    <citation type="submission" date="2014-09" db="EMBL/GenBank/DDBJ databases">
        <authorList>
            <person name="Hjerde E."/>
        </authorList>
    </citation>
    <scope>NUCLEOTIDE SEQUENCE [LARGE SCALE GENOMIC DNA]</scope>
    <source>
        <strain evidence="7">06/09/139</strain>
    </source>
</reference>
<dbReference type="AlphaFoldDB" id="A0A090IPG5"/>
<sequence length="367" mass="40567">MKKVDVVVIGAGAAGLMCAAEAGKRGRSVLVVDHAKKPGRKILISGGGRCNFTNYDVTANNYVCKNSHFVKSALSQYTNWDFISLIYKYEIEFEERDHGQLFCIDSAKEIVDMLLKECELAGVNYRYRCEISDIEKLNSGFRLKLDSDIIECESLVVATGGLSMPKLGATPFGYQLAEQFGLSVVPTSAGLVPFTLHKEDKEAFSDLSGIAIPVVVISESGESFKENLLFTHRGLSGPSILQISSYWNAGQKVMIDLLPNATLSEEFDKMNEAHPNQSVKNALATLLPKRVVETLLNNTVFQERSLKQVNHKEKEQLCALIHQWSILPNGTEGYRTAEVTLGGVDTDELSSKTMESKKYRVCILLVK</sequence>
<dbReference type="InterPro" id="IPR057661">
    <property type="entry name" value="RsdA/BaiN/AoA(So)_Rossmann"/>
</dbReference>
<dbReference type="Proteomes" id="UP000032427">
    <property type="component" value="Chromosome 1"/>
</dbReference>
<evidence type="ECO:0000259" key="5">
    <source>
        <dbReference type="Pfam" id="PF22780"/>
    </source>
</evidence>
<dbReference type="Pfam" id="PF03486">
    <property type="entry name" value="HI0933_like"/>
    <property type="match status" value="1"/>
</dbReference>
<dbReference type="Pfam" id="PF22780">
    <property type="entry name" value="HI0933_like_1st"/>
    <property type="match status" value="1"/>
</dbReference>
<evidence type="ECO:0000256" key="1">
    <source>
        <dbReference type="ARBA" id="ARBA00001974"/>
    </source>
</evidence>
<name>A0A090IPG5_9GAMM</name>
<dbReference type="InterPro" id="IPR023166">
    <property type="entry name" value="BaiN-like_dom_sf"/>
</dbReference>
<gene>
    <name evidence="6" type="ORF">AWOD_I_0087</name>
</gene>
<dbReference type="InterPro" id="IPR036188">
    <property type="entry name" value="FAD/NAD-bd_sf"/>
</dbReference>
<feature type="domain" description="RsdA/BaiN/AoA(So)-like insert" evidence="5">
    <location>
        <begin position="189"/>
        <end position="339"/>
    </location>
</feature>
<accession>A0A090IPG5</accession>
<dbReference type="InterPro" id="IPR004792">
    <property type="entry name" value="BaiN-like"/>
</dbReference>
<keyword evidence="3" id="KW-0274">FAD</keyword>
<evidence type="ECO:0000313" key="6">
    <source>
        <dbReference type="EMBL" id="CED70185.1"/>
    </source>
</evidence>
<dbReference type="STRING" id="80852.AWOD_I_0087"/>
<organism evidence="6 7">
    <name type="scientific">Aliivibrio wodanis</name>
    <dbReference type="NCBI Taxonomy" id="80852"/>
    <lineage>
        <taxon>Bacteria</taxon>
        <taxon>Pseudomonadati</taxon>
        <taxon>Pseudomonadota</taxon>
        <taxon>Gammaproteobacteria</taxon>
        <taxon>Vibrionales</taxon>
        <taxon>Vibrionaceae</taxon>
        <taxon>Aliivibrio</taxon>
    </lineage>
</organism>
<dbReference type="Gene3D" id="1.10.8.260">
    <property type="entry name" value="HI0933 insert domain-like"/>
    <property type="match status" value="1"/>
</dbReference>
<evidence type="ECO:0000256" key="3">
    <source>
        <dbReference type="ARBA" id="ARBA00022827"/>
    </source>
</evidence>
<dbReference type="InterPro" id="IPR055178">
    <property type="entry name" value="RsdA/BaiN/AoA(So)-like_dom"/>
</dbReference>
<dbReference type="Gene3D" id="2.40.30.10">
    <property type="entry name" value="Translation factors"/>
    <property type="match status" value="1"/>
</dbReference>
<evidence type="ECO:0000313" key="7">
    <source>
        <dbReference type="Proteomes" id="UP000032427"/>
    </source>
</evidence>
<protein>
    <submittedName>
        <fullName evidence="6">Putative exported protein</fullName>
    </submittedName>
</protein>
<comment type="cofactor">
    <cofactor evidence="1">
        <name>FAD</name>
        <dbReference type="ChEBI" id="CHEBI:57692"/>
    </cofactor>
</comment>
<dbReference type="PRINTS" id="PR00411">
    <property type="entry name" value="PNDRDTASEI"/>
</dbReference>
<dbReference type="PATRIC" id="fig|80852.17.peg.90"/>
<proteinExistence type="predicted"/>
<dbReference type="KEGG" id="awd:AWOD_I_0087"/>
<dbReference type="NCBIfam" id="TIGR00275">
    <property type="entry name" value="aminoacetone oxidase family FAD-binding enzyme"/>
    <property type="match status" value="1"/>
</dbReference>
<dbReference type="PANTHER" id="PTHR42887">
    <property type="entry name" value="OS12G0638800 PROTEIN"/>
    <property type="match status" value="1"/>
</dbReference>
<dbReference type="PANTHER" id="PTHR42887:SF2">
    <property type="entry name" value="OS12G0638800 PROTEIN"/>
    <property type="match status" value="1"/>
</dbReference>
<evidence type="ECO:0000259" key="4">
    <source>
        <dbReference type="Pfam" id="PF03486"/>
    </source>
</evidence>